<evidence type="ECO:0000256" key="1">
    <source>
        <dbReference type="SAM" id="Phobius"/>
    </source>
</evidence>
<feature type="transmembrane region" description="Helical" evidence="1">
    <location>
        <begin position="9"/>
        <end position="30"/>
    </location>
</feature>
<gene>
    <name evidence="2" type="ORF">PL2TA16_00644</name>
</gene>
<feature type="transmembrane region" description="Helical" evidence="1">
    <location>
        <begin position="50"/>
        <end position="75"/>
    </location>
</feature>
<dbReference type="EMBL" id="AUSV01000013">
    <property type="protein sequence ID" value="ESP94644.1"/>
    <property type="molecule type" value="Genomic_DNA"/>
</dbReference>
<keyword evidence="1" id="KW-0812">Transmembrane</keyword>
<evidence type="ECO:0000313" key="2">
    <source>
        <dbReference type="EMBL" id="ESP94644.1"/>
    </source>
</evidence>
<organism evidence="2 3">
    <name type="scientific">Pseudoalteromonas luteoviolacea (strain 2ta16)</name>
    <dbReference type="NCBI Taxonomy" id="1353533"/>
    <lineage>
        <taxon>Bacteria</taxon>
        <taxon>Pseudomonadati</taxon>
        <taxon>Pseudomonadota</taxon>
        <taxon>Gammaproteobacteria</taxon>
        <taxon>Alteromonadales</taxon>
        <taxon>Pseudoalteromonadaceae</taxon>
        <taxon>Pseudoalteromonas</taxon>
    </lineage>
</organism>
<reference evidence="3" key="1">
    <citation type="journal article" date="2014" name="Nat. Chem. Biol.">
        <title>Biosynthesis of polybrominated aromatic organic compounds by marine bacteria.</title>
        <authorList>
            <person name="Agarwal V."/>
            <person name="El Gamal A.A."/>
            <person name="Yamanaka K."/>
            <person name="Poth D."/>
            <person name="Kersten R.D."/>
            <person name="Schorn M."/>
            <person name="Allen E.E."/>
            <person name="Moore B.S."/>
        </authorList>
    </citation>
    <scope>NUCLEOTIDE SEQUENCE [LARGE SCALE GENOMIC DNA]</scope>
    <source>
        <strain evidence="3">2ta16</strain>
    </source>
</reference>
<name>V4I330_PSEL2</name>
<sequence>MVELSTFDIWFYVFIGIVMSLGGFFIFHYYQMWAKRQLENLDSSLVRASGLILFASFGITLTGMLIIYVFGYMLISIHFK</sequence>
<dbReference type="PATRIC" id="fig|1353533.3.peg.1081"/>
<dbReference type="GeneID" id="29921805"/>
<proteinExistence type="predicted"/>
<dbReference type="Proteomes" id="UP000017820">
    <property type="component" value="Unassembled WGS sequence"/>
</dbReference>
<dbReference type="RefSeq" id="WP_023398032.1">
    <property type="nucleotide sequence ID" value="NZ_AUSV01000013.1"/>
</dbReference>
<accession>V4I330</accession>
<protein>
    <submittedName>
        <fullName evidence="2">Uncharacterized protein</fullName>
    </submittedName>
</protein>
<keyword evidence="1" id="KW-1133">Transmembrane helix</keyword>
<dbReference type="AlphaFoldDB" id="V4I330"/>
<comment type="caution">
    <text evidence="2">The sequence shown here is derived from an EMBL/GenBank/DDBJ whole genome shotgun (WGS) entry which is preliminary data.</text>
</comment>
<evidence type="ECO:0000313" key="3">
    <source>
        <dbReference type="Proteomes" id="UP000017820"/>
    </source>
</evidence>
<keyword evidence="1" id="KW-0472">Membrane</keyword>